<dbReference type="Proteomes" id="UP000534286">
    <property type="component" value="Unassembled WGS sequence"/>
</dbReference>
<dbReference type="Gene3D" id="3.30.530.20">
    <property type="match status" value="1"/>
</dbReference>
<protein>
    <submittedName>
        <fullName evidence="3">Uncharacterized protein YndB with AHSA1/START domain</fullName>
    </submittedName>
</protein>
<dbReference type="InterPro" id="IPR023393">
    <property type="entry name" value="START-like_dom_sf"/>
</dbReference>
<comment type="caution">
    <text evidence="3">The sequence shown here is derived from an EMBL/GenBank/DDBJ whole genome shotgun (WGS) entry which is preliminary data.</text>
</comment>
<keyword evidence="4" id="KW-1185">Reference proteome</keyword>
<dbReference type="InterPro" id="IPR013538">
    <property type="entry name" value="ASHA1/2-like_C"/>
</dbReference>
<dbReference type="CDD" id="cd08899">
    <property type="entry name" value="SRPBCC_CalC_Aha1-like_6"/>
    <property type="match status" value="1"/>
</dbReference>
<dbReference type="Pfam" id="PF08327">
    <property type="entry name" value="AHSA1"/>
    <property type="match status" value="1"/>
</dbReference>
<dbReference type="RefSeq" id="WP_184755867.1">
    <property type="nucleotide sequence ID" value="NZ_BAABEK010000072.1"/>
</dbReference>
<evidence type="ECO:0000313" key="3">
    <source>
        <dbReference type="EMBL" id="MBB4939976.1"/>
    </source>
</evidence>
<dbReference type="EMBL" id="JACHJU010000001">
    <property type="protein sequence ID" value="MBB4939976.1"/>
    <property type="molecule type" value="Genomic_DNA"/>
</dbReference>
<feature type="domain" description="Activator of Hsp90 ATPase homologue 1/2-like C-terminal" evidence="2">
    <location>
        <begin position="35"/>
        <end position="116"/>
    </location>
</feature>
<gene>
    <name evidence="3" type="ORF">FHR32_004281</name>
</gene>
<name>A0A7W7WAI0_9ACTN</name>
<proteinExistence type="inferred from homology"/>
<sequence length="219" mass="23155">MIDIISRLNAVQREVGKRSTADGEDISVLLRRSYDAPIEDVWDALTDPDRMKRWFLPISGDLRVGGRFQLEGNAGGEILHCEPPRLLKVTFGSESSLVELRLTPEGEGTTILELDHTVPVEMAGSGAGALFSGPGWDGAFLGLGLFLQGEVSEDPVAAANSLEVQEFSRQSIHLWAAVIEASGTATTAEIAPAVEASLAGFAPDLGSAPDGDGSDRPEA</sequence>
<accession>A0A7W7WAI0</accession>
<organism evidence="3 4">
    <name type="scientific">Streptosporangium album</name>
    <dbReference type="NCBI Taxonomy" id="47479"/>
    <lineage>
        <taxon>Bacteria</taxon>
        <taxon>Bacillati</taxon>
        <taxon>Actinomycetota</taxon>
        <taxon>Actinomycetes</taxon>
        <taxon>Streptosporangiales</taxon>
        <taxon>Streptosporangiaceae</taxon>
        <taxon>Streptosporangium</taxon>
    </lineage>
</organism>
<reference evidence="3 4" key="1">
    <citation type="submission" date="2020-08" db="EMBL/GenBank/DDBJ databases">
        <title>Sequencing the genomes of 1000 actinobacteria strains.</title>
        <authorList>
            <person name="Klenk H.-P."/>
        </authorList>
    </citation>
    <scope>NUCLEOTIDE SEQUENCE [LARGE SCALE GENOMIC DNA]</scope>
    <source>
        <strain evidence="3 4">DSM 43023</strain>
    </source>
</reference>
<comment type="similarity">
    <text evidence="1">Belongs to the AHA1 family.</text>
</comment>
<dbReference type="AlphaFoldDB" id="A0A7W7WAI0"/>
<evidence type="ECO:0000259" key="2">
    <source>
        <dbReference type="Pfam" id="PF08327"/>
    </source>
</evidence>
<evidence type="ECO:0000256" key="1">
    <source>
        <dbReference type="ARBA" id="ARBA00006817"/>
    </source>
</evidence>
<evidence type="ECO:0000313" key="4">
    <source>
        <dbReference type="Proteomes" id="UP000534286"/>
    </source>
</evidence>
<dbReference type="SUPFAM" id="SSF55961">
    <property type="entry name" value="Bet v1-like"/>
    <property type="match status" value="1"/>
</dbReference>